<dbReference type="PRINTS" id="PR00507">
    <property type="entry name" value="N12N6MTFRASE"/>
</dbReference>
<name>A0A4P8L8T4_9BACT</name>
<keyword evidence="4" id="KW-0949">S-adenosyl-L-methionine</keyword>
<dbReference type="Gene3D" id="3.40.50.150">
    <property type="entry name" value="Vaccinia Virus protein VP39"/>
    <property type="match status" value="1"/>
</dbReference>
<dbReference type="EMBL" id="CP040098">
    <property type="protein sequence ID" value="QCQ23042.1"/>
    <property type="molecule type" value="Genomic_DNA"/>
</dbReference>
<keyword evidence="8" id="KW-1185">Reference proteome</keyword>
<dbReference type="SUPFAM" id="SSF53335">
    <property type="entry name" value="S-adenosyl-L-methionine-dependent methyltransferases"/>
    <property type="match status" value="1"/>
</dbReference>
<dbReference type="KEGG" id="dax:FDQ92_13200"/>
<evidence type="ECO:0000256" key="2">
    <source>
        <dbReference type="ARBA" id="ARBA00022603"/>
    </source>
</evidence>
<dbReference type="InterPro" id="IPR011639">
    <property type="entry name" value="MethylTrfase_TaqI-like_dom"/>
</dbReference>
<evidence type="ECO:0000256" key="4">
    <source>
        <dbReference type="ARBA" id="ARBA00022691"/>
    </source>
</evidence>
<accession>A0A4P8L8T4</accession>
<protein>
    <recommendedName>
        <fullName evidence="1">site-specific DNA-methyltransferase (adenine-specific)</fullName>
        <ecNumber evidence="1">2.1.1.72</ecNumber>
    </recommendedName>
</protein>
<keyword evidence="3 7" id="KW-0808">Transferase</keyword>
<dbReference type="REBASE" id="313205">
    <property type="entry name" value="Dal1302ORF13200P"/>
</dbReference>
<evidence type="ECO:0000259" key="6">
    <source>
        <dbReference type="Pfam" id="PF07669"/>
    </source>
</evidence>
<dbReference type="GO" id="GO:0009007">
    <property type="term" value="F:site-specific DNA-methyltransferase (adenine-specific) activity"/>
    <property type="evidence" value="ECO:0007669"/>
    <property type="project" value="UniProtKB-EC"/>
</dbReference>
<dbReference type="InterPro" id="IPR029063">
    <property type="entry name" value="SAM-dependent_MTases_sf"/>
</dbReference>
<reference evidence="7 8" key="2">
    <citation type="submission" date="2019-05" db="EMBL/GenBank/DDBJ databases">
        <authorList>
            <person name="Suflita J.M."/>
            <person name="Marks C.R."/>
        </authorList>
    </citation>
    <scope>NUCLEOTIDE SEQUENCE [LARGE SCALE GENOMIC DNA]</scope>
    <source>
        <strain evidence="7 8">ALDC</strain>
    </source>
</reference>
<keyword evidence="2 7" id="KW-0489">Methyltransferase</keyword>
<evidence type="ECO:0000256" key="1">
    <source>
        <dbReference type="ARBA" id="ARBA00011900"/>
    </source>
</evidence>
<evidence type="ECO:0000256" key="5">
    <source>
        <dbReference type="ARBA" id="ARBA00047942"/>
    </source>
</evidence>
<feature type="domain" description="Type II methyltransferase M.TaqI-like" evidence="6">
    <location>
        <begin position="560"/>
        <end position="788"/>
    </location>
</feature>
<dbReference type="RefSeq" id="WP_137425325.1">
    <property type="nucleotide sequence ID" value="NZ_CP040098.1"/>
</dbReference>
<dbReference type="GO" id="GO:0006304">
    <property type="term" value="P:DNA modification"/>
    <property type="evidence" value="ECO:0007669"/>
    <property type="project" value="InterPro"/>
</dbReference>
<dbReference type="PANTHER" id="PTHR33841:SF1">
    <property type="entry name" value="DNA METHYLTRANSFERASE A"/>
    <property type="match status" value="1"/>
</dbReference>
<comment type="catalytic activity">
    <reaction evidence="5">
        <text>a 2'-deoxyadenosine in DNA + S-adenosyl-L-methionine = an N(6)-methyl-2'-deoxyadenosine in DNA + S-adenosyl-L-homocysteine + H(+)</text>
        <dbReference type="Rhea" id="RHEA:15197"/>
        <dbReference type="Rhea" id="RHEA-COMP:12418"/>
        <dbReference type="Rhea" id="RHEA-COMP:12419"/>
        <dbReference type="ChEBI" id="CHEBI:15378"/>
        <dbReference type="ChEBI" id="CHEBI:57856"/>
        <dbReference type="ChEBI" id="CHEBI:59789"/>
        <dbReference type="ChEBI" id="CHEBI:90615"/>
        <dbReference type="ChEBI" id="CHEBI:90616"/>
        <dbReference type="EC" id="2.1.1.72"/>
    </reaction>
</comment>
<evidence type="ECO:0000313" key="7">
    <source>
        <dbReference type="EMBL" id="QCQ23042.1"/>
    </source>
</evidence>
<dbReference type="InterPro" id="IPR050953">
    <property type="entry name" value="N4_N6_ade-DNA_methylase"/>
</dbReference>
<reference evidence="7 8" key="1">
    <citation type="submission" date="2019-05" db="EMBL/GenBank/DDBJ databases">
        <title>The Complete Genome Sequence of the n-alkane-degrading Desulfoglaeba alkanexedens ALDC reveals multiple alkylsuccinate synthase gene clusters.</title>
        <authorList>
            <person name="Callaghan A.V."/>
            <person name="Davidova I.A."/>
            <person name="Duncan K.E."/>
            <person name="Morris B."/>
            <person name="McInerney M.J."/>
        </authorList>
    </citation>
    <scope>NUCLEOTIDE SEQUENCE [LARGE SCALE GENOMIC DNA]</scope>
    <source>
        <strain evidence="7 8">ALDC</strain>
    </source>
</reference>
<dbReference type="OrthoDB" id="9806213at2"/>
<dbReference type="Proteomes" id="UP000298602">
    <property type="component" value="Chromosome"/>
</dbReference>
<dbReference type="EC" id="2.1.1.72" evidence="1"/>
<dbReference type="GO" id="GO:0032259">
    <property type="term" value="P:methylation"/>
    <property type="evidence" value="ECO:0007669"/>
    <property type="project" value="UniProtKB-KW"/>
</dbReference>
<dbReference type="Pfam" id="PF07669">
    <property type="entry name" value="Eco57I"/>
    <property type="match status" value="1"/>
</dbReference>
<dbReference type="PANTHER" id="PTHR33841">
    <property type="entry name" value="DNA METHYLTRANSFERASE YEEA-RELATED"/>
    <property type="match status" value="1"/>
</dbReference>
<evidence type="ECO:0000313" key="8">
    <source>
        <dbReference type="Proteomes" id="UP000298602"/>
    </source>
</evidence>
<gene>
    <name evidence="7" type="ORF">FDQ92_13200</name>
</gene>
<organism evidence="7 8">
    <name type="scientific">Desulfoglaeba alkanexedens ALDC</name>
    <dbReference type="NCBI Taxonomy" id="980445"/>
    <lineage>
        <taxon>Bacteria</taxon>
        <taxon>Pseudomonadati</taxon>
        <taxon>Thermodesulfobacteriota</taxon>
        <taxon>Syntrophobacteria</taxon>
        <taxon>Syntrophobacterales</taxon>
        <taxon>Syntrophobacteraceae</taxon>
        <taxon>Desulfoglaeba</taxon>
    </lineage>
</organism>
<proteinExistence type="predicted"/>
<evidence type="ECO:0000256" key="3">
    <source>
        <dbReference type="ARBA" id="ARBA00022679"/>
    </source>
</evidence>
<sequence length="1364" mass="154979">MSRRKQDFQAVRSEGGLLPPDLLRRILDPRGELPGTRPKDYDLAKGERLHERITQSWNKLLKQWKDFQSVRTGQGARTGITNERWTLPLLRELGFGSLPTTPAPEINGRTYAISRMFGPVPIHLIGCELSLDRRAAGVRGAAASNPHGLVQEFLNRSPKHLWGIVCNGLRLRILRDSQALSRQSFLEFDLESMFDGELYSDFVPLWLTAHASRFVPRDGDRPESCYLEEWTRIAREQGTRALGDLRQGVERALEILGEGFTSHPQNTRLRDALRSEDLSLSNFHGQLLRIIYRIIFLFVSEDRTLDGVPLLHPRGNSAQARAARERYAAHYSTSRLRDLASRIKGSRHGDLWRQFQVVVQALSGTPDGEAAREHLALPALGSFLWNPRSTADLNDAELANYDFLEALRSLAFTRQGKVLRPVDYKSLGAEELGGIYESLLALIPRISADGARFTFARFAGSERKTSGSYYTPDALVQSLLDTALDPLVDAAVKGKSGPEAEEALLSITVCDPAVGSGHFLVGAARRLARRLAALRAQTQGDSEPSPLLYQQALRDVISRCLYGVDLNPMAVELCKVSLWLEALEPGKPLTFLDHHIQVGNSLLGTTPELMKEGIPDDAFKPLIGDDKKICRVLRRKNKQESDGQITMYPLLAAESQKAYRTMEDRARALDEKPEETLDEVREKAASFNELLGSEEYRRARLAADAWCAAFVWKKQKDAPPPIITDILRKLQETPNALTPEQRKEVQRLADQYRFFHWHLAFPQVFARGGFDCVLGNPPWERVKLQEKEWFAGRNEAIASAPNAAARKRMIQDLIVSEPRLHEEFIEDLRRAEGESHFFRSSGRYPFCGRGDINLYAVFAEAMRDVLNERGRMGCVLPTGIATDDTTKFFFQNVIETRSLVSLFDFENKGIFPEVDSRMKFCLFTAGGGKQPTHTAAEFAFFAHGVEDLRDPERRFSLSAEDIALLNPNTLTCPVFRSRKDAELTKAVYRRVPVLIREARDGRPEENPWGVKFTRMFDMSNDSDLFRTRDQLEADGWRLDGNIFEKDGEKYLPLYEAKMIHHFDHRWATYDGTKIRDVASEEKQDPAFVVLPRYWVKEADVQAALGPTGWTRGWLLGWRDITNTTNERTVLGGVFLACAVGNNLPIWTVAMEDAQLFSSIFSSHSLDYAARFKVGGTHLNFFIAQQLPALPPDRFENTCLWTADNKNLKSWFLPRILELTYTAWDLQPFARDCGYEGPPFRWDEERRFLLRCELDAAFFHLYVPATADGQWKRALKDEGAVRDEAPEELEELKRHFSTPRDAVDYILDTFPIVKRKDEQRYGEYRTKRVILEIYDAMQEALRTGTPYQTRFDPPPAHPSVVHRPC</sequence>